<evidence type="ECO:0000256" key="2">
    <source>
        <dbReference type="ARBA" id="ARBA00022723"/>
    </source>
</evidence>
<dbReference type="InterPro" id="IPR002328">
    <property type="entry name" value="ADH_Zn_CS"/>
</dbReference>
<keyword evidence="4" id="KW-0560">Oxidoreductase</keyword>
<dbReference type="Pfam" id="PF00107">
    <property type="entry name" value="ADH_zinc_N"/>
    <property type="match status" value="1"/>
</dbReference>
<dbReference type="InterPro" id="IPR047109">
    <property type="entry name" value="CAD-like"/>
</dbReference>
<reference evidence="7 8" key="1">
    <citation type="submission" date="2018-01" db="EMBL/GenBank/DDBJ databases">
        <title>Genome characterization of the sugarcane-associated fungus Trichoderma ghanense CCMA-1212 and their application in lignocelulose bioconversion.</title>
        <authorList>
            <person name="Steindorff A.S."/>
            <person name="Mendes T.D."/>
            <person name="Vilela E.S.D."/>
            <person name="Rodrigues D.S."/>
            <person name="Formighieri E.F."/>
            <person name="Melo I.S."/>
            <person name="Favaro L.C.L."/>
        </authorList>
    </citation>
    <scope>NUCLEOTIDE SEQUENCE [LARGE SCALE GENOMIC DNA]</scope>
    <source>
        <strain evidence="7 8">CCMA-1212</strain>
    </source>
</reference>
<sequence length="335" mass="36143">MSVTFTVQRGSQSGKIVQDTSHRQLGRNDAYVKITHSGLCGTDEHYLHRGIVLGHEGIGIVEAVGSDVTSVKVGDRVGFGWVHKTCGRCEYCLTGLDSYCDNKAEFGTHDHDVGSFASHAVWDADALYKIPDGLDSADAAPLMCGGATVWTPFALYGIRSTDRVGVVGIGGLGHLAIQFGAKMGCKVVVFSSSESKREDAMRLGASEFHVLTADSSLEGIKPVKHMLLCGNAQPDYSRFDYSIIPLTASAGKIYNLTVSLDKTPMPMLPLLMRGISIQGSAGAPRVEIRRILEFAAQHGIKPAIMKWPLNTQGVEDAMKTLREGKMRYRGVLVAE</sequence>
<dbReference type="SUPFAM" id="SSF51735">
    <property type="entry name" value="NAD(P)-binding Rossmann-fold domains"/>
    <property type="match status" value="1"/>
</dbReference>
<evidence type="ECO:0000313" key="8">
    <source>
        <dbReference type="Proteomes" id="UP001642720"/>
    </source>
</evidence>
<dbReference type="Gene3D" id="3.40.50.720">
    <property type="entry name" value="NAD(P)-binding Rossmann-like Domain"/>
    <property type="match status" value="1"/>
</dbReference>
<accession>A0ABY2H719</accession>
<comment type="similarity">
    <text evidence="5">Belongs to the zinc-containing alcohol dehydrogenase family.</text>
</comment>
<dbReference type="PANTHER" id="PTHR42683">
    <property type="entry name" value="ALDEHYDE REDUCTASE"/>
    <property type="match status" value="1"/>
</dbReference>
<dbReference type="CDD" id="cd05283">
    <property type="entry name" value="CAD1"/>
    <property type="match status" value="1"/>
</dbReference>
<evidence type="ECO:0000256" key="3">
    <source>
        <dbReference type="ARBA" id="ARBA00022833"/>
    </source>
</evidence>
<dbReference type="InterPro" id="IPR020843">
    <property type="entry name" value="ER"/>
</dbReference>
<dbReference type="RefSeq" id="XP_073558959.1">
    <property type="nucleotide sequence ID" value="XM_073702780.1"/>
</dbReference>
<comment type="cofactor">
    <cofactor evidence="1 5">
        <name>Zn(2+)</name>
        <dbReference type="ChEBI" id="CHEBI:29105"/>
    </cofactor>
</comment>
<protein>
    <submittedName>
        <fullName evidence="7">Alcohol dehydrogenase</fullName>
    </submittedName>
</protein>
<dbReference type="InterPro" id="IPR013154">
    <property type="entry name" value="ADH-like_N"/>
</dbReference>
<evidence type="ECO:0000256" key="4">
    <source>
        <dbReference type="ARBA" id="ARBA00023002"/>
    </source>
</evidence>
<proteinExistence type="inferred from homology"/>
<evidence type="ECO:0000313" key="7">
    <source>
        <dbReference type="EMBL" id="TFB02758.1"/>
    </source>
</evidence>
<evidence type="ECO:0000256" key="5">
    <source>
        <dbReference type="RuleBase" id="RU361277"/>
    </source>
</evidence>
<name>A0ABY2H719_9HYPO</name>
<keyword evidence="8" id="KW-1185">Reference proteome</keyword>
<dbReference type="Pfam" id="PF08240">
    <property type="entry name" value="ADH_N"/>
    <property type="match status" value="1"/>
</dbReference>
<keyword evidence="3 5" id="KW-0862">Zinc</keyword>
<keyword evidence="2 5" id="KW-0479">Metal-binding</keyword>
<organism evidence="7 8">
    <name type="scientific">Trichoderma ghanense</name>
    <dbReference type="NCBI Taxonomy" id="65468"/>
    <lineage>
        <taxon>Eukaryota</taxon>
        <taxon>Fungi</taxon>
        <taxon>Dikarya</taxon>
        <taxon>Ascomycota</taxon>
        <taxon>Pezizomycotina</taxon>
        <taxon>Sordariomycetes</taxon>
        <taxon>Hypocreomycetidae</taxon>
        <taxon>Hypocreales</taxon>
        <taxon>Hypocreaceae</taxon>
        <taxon>Trichoderma</taxon>
    </lineage>
</organism>
<dbReference type="Gene3D" id="3.90.180.10">
    <property type="entry name" value="Medium-chain alcohol dehydrogenases, catalytic domain"/>
    <property type="match status" value="1"/>
</dbReference>
<dbReference type="EMBL" id="PPTA01000006">
    <property type="protein sequence ID" value="TFB02758.1"/>
    <property type="molecule type" value="Genomic_DNA"/>
</dbReference>
<dbReference type="InterPro" id="IPR013149">
    <property type="entry name" value="ADH-like_C"/>
</dbReference>
<comment type="caution">
    <text evidence="7">The sequence shown here is derived from an EMBL/GenBank/DDBJ whole genome shotgun (WGS) entry which is preliminary data.</text>
</comment>
<feature type="domain" description="Enoyl reductase (ER)" evidence="6">
    <location>
        <begin position="10"/>
        <end position="332"/>
    </location>
</feature>
<dbReference type="SUPFAM" id="SSF50129">
    <property type="entry name" value="GroES-like"/>
    <property type="match status" value="1"/>
</dbReference>
<evidence type="ECO:0000256" key="1">
    <source>
        <dbReference type="ARBA" id="ARBA00001947"/>
    </source>
</evidence>
<gene>
    <name evidence="7" type="ORF">CCMA1212_005523</name>
</gene>
<dbReference type="SMART" id="SM00829">
    <property type="entry name" value="PKS_ER"/>
    <property type="match status" value="1"/>
</dbReference>
<dbReference type="Proteomes" id="UP001642720">
    <property type="component" value="Unassembled WGS sequence"/>
</dbReference>
<dbReference type="InterPro" id="IPR036291">
    <property type="entry name" value="NAD(P)-bd_dom_sf"/>
</dbReference>
<evidence type="ECO:0000259" key="6">
    <source>
        <dbReference type="SMART" id="SM00829"/>
    </source>
</evidence>
<dbReference type="InterPro" id="IPR011032">
    <property type="entry name" value="GroES-like_sf"/>
</dbReference>
<dbReference type="PROSITE" id="PS00059">
    <property type="entry name" value="ADH_ZINC"/>
    <property type="match status" value="1"/>
</dbReference>
<dbReference type="GeneID" id="300577230"/>